<accession>A0A7H0F415</accession>
<protein>
    <recommendedName>
        <fullName evidence="3">Class I SAM-dependent methyltransferase</fullName>
    </recommendedName>
</protein>
<sequence>MVASVRKTVRDLVFKNRQLAQLYYSLSLTQPVLPHWVGNDFYRIKSSWGLQPHLCPCDLELIEYLQKDDIQDQTIFHFGTGSHHILGLENQKLAKPNEIIGITASIPEHEAYVEMCRKNRHLAKFYKVLCTDIYTLNDRSLPMLDVVALFHIGEFYLPEDAPFIHHNDESMVDLFLRKMNPNGKILFYTKSVGYSKAEEIIKSFTAQGKIHLVEEFKTLLVYAKNNP</sequence>
<dbReference type="Proteomes" id="UP000516013">
    <property type="component" value="Chromosome"/>
</dbReference>
<organism evidence="1 2">
    <name type="scientific">Cylindrospermopsis curvispora GIHE-G1</name>
    <dbReference type="NCBI Taxonomy" id="2666332"/>
    <lineage>
        <taxon>Bacteria</taxon>
        <taxon>Bacillati</taxon>
        <taxon>Cyanobacteriota</taxon>
        <taxon>Cyanophyceae</taxon>
        <taxon>Nostocales</taxon>
        <taxon>Aphanizomenonaceae</taxon>
        <taxon>Cylindrospermopsis</taxon>
    </lineage>
</organism>
<evidence type="ECO:0000313" key="2">
    <source>
        <dbReference type="Proteomes" id="UP000516013"/>
    </source>
</evidence>
<evidence type="ECO:0008006" key="3">
    <source>
        <dbReference type="Google" id="ProtNLM"/>
    </source>
</evidence>
<reference evidence="1 2" key="1">
    <citation type="submission" date="2020-08" db="EMBL/GenBank/DDBJ databases">
        <title>Complete genome sequence of Raphidiopsis curvispora isolated from drinking water reservoir in South Korea.</title>
        <authorList>
            <person name="Jeong J."/>
        </authorList>
    </citation>
    <scope>NUCLEOTIDE SEQUENCE [LARGE SCALE GENOMIC DNA]</scope>
    <source>
        <strain evidence="1 2">GIHE-G1</strain>
    </source>
</reference>
<gene>
    <name evidence="1" type="ORF">IAR63_07285</name>
</gene>
<dbReference type="AlphaFoldDB" id="A0A7H0F415"/>
<dbReference type="KEGG" id="ccur:IAR63_07285"/>
<proteinExistence type="predicted"/>
<keyword evidence="2" id="KW-1185">Reference proteome</keyword>
<name>A0A7H0F415_9CYAN</name>
<evidence type="ECO:0000313" key="1">
    <source>
        <dbReference type="EMBL" id="QNP30781.1"/>
    </source>
</evidence>
<dbReference type="GeneID" id="92780172"/>
<dbReference type="EMBL" id="CP060822">
    <property type="protein sequence ID" value="QNP30781.1"/>
    <property type="molecule type" value="Genomic_DNA"/>
</dbReference>
<dbReference type="RefSeq" id="WP_006276224.1">
    <property type="nucleotide sequence ID" value="NZ_CP060822.1"/>
</dbReference>